<accession>A0ABV3B0Z5</accession>
<evidence type="ECO:0000313" key="2">
    <source>
        <dbReference type="Proteomes" id="UP001551189"/>
    </source>
</evidence>
<keyword evidence="2" id="KW-1185">Reference proteome</keyword>
<proteinExistence type="predicted"/>
<dbReference type="Proteomes" id="UP001551189">
    <property type="component" value="Unassembled WGS sequence"/>
</dbReference>
<evidence type="ECO:0000313" key="1">
    <source>
        <dbReference type="EMBL" id="MEU6802456.1"/>
    </source>
</evidence>
<dbReference type="RefSeq" id="WP_359695785.1">
    <property type="nucleotide sequence ID" value="NZ_JBEYXT010000060.1"/>
</dbReference>
<gene>
    <name evidence="1" type="ORF">ABZ931_15785</name>
</gene>
<protein>
    <submittedName>
        <fullName evidence="1">Uncharacterized protein</fullName>
    </submittedName>
</protein>
<comment type="caution">
    <text evidence="1">The sequence shown here is derived from an EMBL/GenBank/DDBJ whole genome shotgun (WGS) entry which is preliminary data.</text>
</comment>
<reference evidence="1 2" key="1">
    <citation type="submission" date="2024-06" db="EMBL/GenBank/DDBJ databases">
        <title>The Natural Products Discovery Center: Release of the First 8490 Sequenced Strains for Exploring Actinobacteria Biosynthetic Diversity.</title>
        <authorList>
            <person name="Kalkreuter E."/>
            <person name="Kautsar S.A."/>
            <person name="Yang D."/>
            <person name="Bader C.D."/>
            <person name="Teijaro C.N."/>
            <person name="Fluegel L."/>
            <person name="Davis C.M."/>
            <person name="Simpson J.R."/>
            <person name="Lauterbach L."/>
            <person name="Steele A.D."/>
            <person name="Gui C."/>
            <person name="Meng S."/>
            <person name="Li G."/>
            <person name="Viehrig K."/>
            <person name="Ye F."/>
            <person name="Su P."/>
            <person name="Kiefer A.F."/>
            <person name="Nichols A."/>
            <person name="Cepeda A.J."/>
            <person name="Yan W."/>
            <person name="Fan B."/>
            <person name="Jiang Y."/>
            <person name="Adhikari A."/>
            <person name="Zheng C.-J."/>
            <person name="Schuster L."/>
            <person name="Cowan T.M."/>
            <person name="Smanski M.J."/>
            <person name="Chevrette M.G."/>
            <person name="De Carvalho L.P.S."/>
            <person name="Shen B."/>
        </authorList>
    </citation>
    <scope>NUCLEOTIDE SEQUENCE [LARGE SCALE GENOMIC DNA]</scope>
    <source>
        <strain evidence="1 2">NPDC046851</strain>
    </source>
</reference>
<name>A0ABV3B0Z5_9ACTN</name>
<organism evidence="1 2">
    <name type="scientific">Streptomyces neyagawaensis</name>
    <dbReference type="NCBI Taxonomy" id="42238"/>
    <lineage>
        <taxon>Bacteria</taxon>
        <taxon>Bacillati</taxon>
        <taxon>Actinomycetota</taxon>
        <taxon>Actinomycetes</taxon>
        <taxon>Kitasatosporales</taxon>
        <taxon>Streptomycetaceae</taxon>
        <taxon>Streptomyces</taxon>
    </lineage>
</organism>
<dbReference type="EMBL" id="JBEYXT010000060">
    <property type="protein sequence ID" value="MEU6802456.1"/>
    <property type="molecule type" value="Genomic_DNA"/>
</dbReference>
<sequence length="134" mass="14944">MHKDLAAFLPAGKKISVTLRSGVDWKRCNVVVDKTSVVNVTQSWLEKGRTTAYYARGQTLDDPKESTQGGRFLYSGYEAFGKTKTCVDKKYGQELYTSVQAQGSKHRDADAMKRLIIAYTKEVEKSAACDTPPR</sequence>